<evidence type="ECO:0000256" key="8">
    <source>
        <dbReference type="SAM" id="MobiDB-lite"/>
    </source>
</evidence>
<feature type="region of interest" description="Disordered" evidence="8">
    <location>
        <begin position="344"/>
        <end position="417"/>
    </location>
</feature>
<dbReference type="PANTHER" id="PTHR11101:SF80">
    <property type="entry name" value="PHOSPHATE TRANSPORTER"/>
    <property type="match status" value="1"/>
</dbReference>
<keyword evidence="3 7" id="KW-0592">Phosphate transport</keyword>
<feature type="compositionally biased region" description="Basic and acidic residues" evidence="8">
    <location>
        <begin position="392"/>
        <end position="411"/>
    </location>
</feature>
<name>M9ME45_PSEA3</name>
<evidence type="ECO:0000256" key="2">
    <source>
        <dbReference type="ARBA" id="ARBA00022448"/>
    </source>
</evidence>
<feature type="transmembrane region" description="Helical" evidence="7">
    <location>
        <begin position="626"/>
        <end position="650"/>
    </location>
</feature>
<evidence type="ECO:0000256" key="7">
    <source>
        <dbReference type="RuleBase" id="RU363058"/>
    </source>
</evidence>
<evidence type="ECO:0000313" key="10">
    <source>
        <dbReference type="Proteomes" id="UP000011976"/>
    </source>
</evidence>
<evidence type="ECO:0000256" key="6">
    <source>
        <dbReference type="ARBA" id="ARBA00023136"/>
    </source>
</evidence>
<dbReference type="GO" id="GO:0035435">
    <property type="term" value="P:phosphate ion transmembrane transport"/>
    <property type="evidence" value="ECO:0007669"/>
    <property type="project" value="TreeGrafter"/>
</dbReference>
<dbReference type="PANTHER" id="PTHR11101">
    <property type="entry name" value="PHOSPHATE TRANSPORTER"/>
    <property type="match status" value="1"/>
</dbReference>
<feature type="transmembrane region" description="Helical" evidence="7">
    <location>
        <begin position="93"/>
        <end position="112"/>
    </location>
</feature>
<dbReference type="Pfam" id="PF01384">
    <property type="entry name" value="PHO4"/>
    <property type="match status" value="1"/>
</dbReference>
<gene>
    <name evidence="9" type="ORF">PANT_8d00078</name>
</gene>
<dbReference type="GO" id="GO:0005315">
    <property type="term" value="F:phosphate transmembrane transporter activity"/>
    <property type="evidence" value="ECO:0007669"/>
    <property type="project" value="InterPro"/>
</dbReference>
<dbReference type="GO" id="GO:0016020">
    <property type="term" value="C:membrane"/>
    <property type="evidence" value="ECO:0007669"/>
    <property type="project" value="UniProtKB-SubCell"/>
</dbReference>
<keyword evidence="4 7" id="KW-0812">Transmembrane</keyword>
<dbReference type="OrthoDB" id="260807at2759"/>
<evidence type="ECO:0000256" key="4">
    <source>
        <dbReference type="ARBA" id="ARBA00022692"/>
    </source>
</evidence>
<dbReference type="STRING" id="1151754.M9ME45"/>
<evidence type="ECO:0000313" key="9">
    <source>
        <dbReference type="EMBL" id="GAC73127.1"/>
    </source>
</evidence>
<proteinExistence type="inferred from homology"/>
<evidence type="ECO:0000256" key="3">
    <source>
        <dbReference type="ARBA" id="ARBA00022592"/>
    </source>
</evidence>
<comment type="function">
    <text evidence="7">Sodium-phosphate symporter.</text>
</comment>
<keyword evidence="2 7" id="KW-0813">Transport</keyword>
<dbReference type="EMBL" id="DF196774">
    <property type="protein sequence ID" value="GAC73127.1"/>
    <property type="molecule type" value="Genomic_DNA"/>
</dbReference>
<feature type="transmembrane region" description="Helical" evidence="7">
    <location>
        <begin position="132"/>
        <end position="151"/>
    </location>
</feature>
<protein>
    <recommendedName>
        <fullName evidence="7">Phosphate transporter</fullName>
    </recommendedName>
</protein>
<dbReference type="AlphaFoldDB" id="M9ME45"/>
<accession>M9ME45</accession>
<dbReference type="InterPro" id="IPR001204">
    <property type="entry name" value="Phos_transporter"/>
</dbReference>
<feature type="transmembrane region" description="Helical" evidence="7">
    <location>
        <begin position="268"/>
        <end position="289"/>
    </location>
</feature>
<feature type="transmembrane region" description="Helical" evidence="7">
    <location>
        <begin position="187"/>
        <end position="212"/>
    </location>
</feature>
<evidence type="ECO:0000256" key="5">
    <source>
        <dbReference type="ARBA" id="ARBA00022989"/>
    </source>
</evidence>
<organism evidence="9 10">
    <name type="scientific">Pseudozyma antarctica (strain T-34)</name>
    <name type="common">Yeast</name>
    <name type="synonym">Candida antarctica</name>
    <dbReference type="NCBI Taxonomy" id="1151754"/>
    <lineage>
        <taxon>Eukaryota</taxon>
        <taxon>Fungi</taxon>
        <taxon>Dikarya</taxon>
        <taxon>Basidiomycota</taxon>
        <taxon>Ustilaginomycotina</taxon>
        <taxon>Ustilaginomycetes</taxon>
        <taxon>Ustilaginales</taxon>
        <taxon>Ustilaginaceae</taxon>
        <taxon>Moesziomyces</taxon>
    </lineage>
</organism>
<comment type="similarity">
    <text evidence="7">Belongs to the inorganic phosphate transporter (PiT) (TC 2.A.20) family.</text>
</comment>
<reference evidence="10" key="1">
    <citation type="journal article" date="2013" name="Genome Announc.">
        <title>Genome sequence of the basidiomycetous yeast Pseudozyma antarctica T-34, a producer of the glycolipid biosurfactants mannosylerythritol lipids.</title>
        <authorList>
            <person name="Morita T."/>
            <person name="Koike H."/>
            <person name="Koyama Y."/>
            <person name="Hagiwara H."/>
            <person name="Ito E."/>
            <person name="Fukuoka T."/>
            <person name="Imura T."/>
            <person name="Machida M."/>
            <person name="Kitamoto D."/>
        </authorList>
    </citation>
    <scope>NUCLEOTIDE SEQUENCE [LARGE SCALE GENOMIC DNA]</scope>
    <source>
        <strain evidence="10">T-34</strain>
    </source>
</reference>
<sequence>MYKKVQPASSFCAAVVSPSLVHQTTSFSLSTPFHPFPRGKRSLDKMPKYHDYDYLFAFSMIGAFVNAYGIGANDVANSFATSVSSKSLTFRQAMFAAAICEFLGAVLVGARVASTIKNGIIDLGVFNGNASVLLLAFTCSIIGSATWLTFATRNAMPVSTTHTTVGSVIGVGIAVNGARGVKWGWNGVAQIFASWGIAPAVAGGFAAIVYLITKYIVLKAKDPVMMGLFTAPVYFFIVSGVLTVSIIVKGSPSLNLDELPPSTTVGAVLGTASVVALLSILFWLPYVYAKVVRGDYTLKWYHFFMGPLLWWRPAPADAITADSAVPDYRIHDFADPAVAEQHRAAAAPASAPAARTGEEIDTASNSANSSSEEKDAKLNQPASEQVHPSRLAHLETELEDGRPVKIDENHIPGRPTPPNYRKYEGSWLEPWNLYTIVRYNSLPWMWYSVSAGLRTDIHAMQAHGSEKEKAKLRQMHAVAEQYDNRVEHLYSFMQVMTACTASFAHGANDVSNAIGPLAVVWSVWSTSEFPGSKEPVPIWILAFGGIAIVIGLGTYGWKLMSVLGNRLTMHSPSRGFSMELGASITVVVASYLGLPVSSTQSITGATLAVGLCNGDYKAMNWRMLGWIFFSWVLTLPIAGLISGCLLAIILNAPGWNTPPPVL</sequence>
<feature type="transmembrane region" description="Helical" evidence="7">
    <location>
        <begin position="52"/>
        <end position="72"/>
    </location>
</feature>
<evidence type="ECO:0000256" key="1">
    <source>
        <dbReference type="ARBA" id="ARBA00004141"/>
    </source>
</evidence>
<feature type="transmembrane region" description="Helical" evidence="7">
    <location>
        <begin position="224"/>
        <end position="248"/>
    </location>
</feature>
<comment type="subcellular location">
    <subcellularLocation>
        <location evidence="1 7">Membrane</location>
        <topology evidence="1 7">Multi-pass membrane protein</topology>
    </subcellularLocation>
</comment>
<feature type="compositionally biased region" description="Low complexity" evidence="8">
    <location>
        <begin position="344"/>
        <end position="354"/>
    </location>
</feature>
<keyword evidence="5 7" id="KW-1133">Transmembrane helix</keyword>
<keyword evidence="6 7" id="KW-0472">Membrane</keyword>
<feature type="transmembrane region" description="Helical" evidence="7">
    <location>
        <begin position="536"/>
        <end position="556"/>
    </location>
</feature>
<dbReference type="Proteomes" id="UP000011976">
    <property type="component" value="Unassembled WGS sequence"/>
</dbReference>